<protein>
    <submittedName>
        <fullName evidence="2">Putative two-component-system connector protein YmgA</fullName>
    </submittedName>
</protein>
<proteinExistence type="predicted"/>
<sequence>MNSSEIEQLTDELIGEAVLSLLKENGPISTQALIRRLKVMESKEPDVRRREMLVRVIAEISSNNLASLPRGIPGERPEWDKDTSDNVYPLFGESKQSGGSKKH</sequence>
<reference evidence="2" key="1">
    <citation type="submission" date="2019-11" db="EMBL/GenBank/DDBJ databases">
        <authorList>
            <person name="Feng L."/>
        </authorList>
    </citation>
    <scope>NUCLEOTIDE SEQUENCE</scope>
    <source>
        <strain evidence="2">EMassiliensisLFYP7</strain>
    </source>
</reference>
<dbReference type="RefSeq" id="WP_044174483.1">
    <property type="nucleotide sequence ID" value="NZ_CABKSF010000001.1"/>
</dbReference>
<evidence type="ECO:0000313" key="2">
    <source>
        <dbReference type="EMBL" id="VYU78193.1"/>
    </source>
</evidence>
<dbReference type="OrthoDB" id="6539751at2"/>
<organism evidence="2">
    <name type="scientific">Phytobacter massiliensis</name>
    <dbReference type="NCBI Taxonomy" id="1485952"/>
    <lineage>
        <taxon>Bacteria</taxon>
        <taxon>Pseudomonadati</taxon>
        <taxon>Pseudomonadota</taxon>
        <taxon>Gammaproteobacteria</taxon>
        <taxon>Enterobacterales</taxon>
        <taxon>Enterobacteriaceae</taxon>
        <taxon>Phytobacter</taxon>
    </lineage>
</organism>
<evidence type="ECO:0000256" key="1">
    <source>
        <dbReference type="SAM" id="MobiDB-lite"/>
    </source>
</evidence>
<feature type="region of interest" description="Disordered" evidence="1">
    <location>
        <begin position="66"/>
        <end position="103"/>
    </location>
</feature>
<feature type="compositionally biased region" description="Polar residues" evidence="1">
    <location>
        <begin position="94"/>
        <end position="103"/>
    </location>
</feature>
<dbReference type="EMBL" id="CACRTZ010000037">
    <property type="protein sequence ID" value="VYU78193.1"/>
    <property type="molecule type" value="Genomic_DNA"/>
</dbReference>
<dbReference type="AlphaFoldDB" id="A0A6N3HQK1"/>
<feature type="compositionally biased region" description="Basic and acidic residues" evidence="1">
    <location>
        <begin position="73"/>
        <end position="84"/>
    </location>
</feature>
<gene>
    <name evidence="2" type="primary">ymgA</name>
    <name evidence="2" type="ORF">EMLFYP7_04191</name>
</gene>
<name>A0A6N3HQK1_9ENTR</name>
<accession>A0A6N3HQK1</accession>